<name>A0A540WL09_9BACT</name>
<gene>
    <name evidence="2" type="ORF">FJV41_46310</name>
</gene>
<accession>A0A540WL09</accession>
<evidence type="ECO:0000313" key="2">
    <source>
        <dbReference type="EMBL" id="TQF09124.1"/>
    </source>
</evidence>
<proteinExistence type="predicted"/>
<protein>
    <recommendedName>
        <fullName evidence="4">Lipoprotein</fullName>
    </recommendedName>
</protein>
<comment type="caution">
    <text evidence="2">The sequence shown here is derived from an EMBL/GenBank/DDBJ whole genome shotgun (WGS) entry which is preliminary data.</text>
</comment>
<organism evidence="2 3">
    <name type="scientific">Myxococcus llanfairpwllgwyngyllgogerychwyrndrobwllllantysiliogogogochensis</name>
    <dbReference type="NCBI Taxonomy" id="2590453"/>
    <lineage>
        <taxon>Bacteria</taxon>
        <taxon>Pseudomonadati</taxon>
        <taxon>Myxococcota</taxon>
        <taxon>Myxococcia</taxon>
        <taxon>Myxococcales</taxon>
        <taxon>Cystobacterineae</taxon>
        <taxon>Myxococcaceae</taxon>
        <taxon>Myxococcus</taxon>
    </lineage>
</organism>
<reference evidence="2 3" key="1">
    <citation type="submission" date="2019-06" db="EMBL/GenBank/DDBJ databases">
        <authorList>
            <person name="Livingstone P."/>
            <person name="Whitworth D."/>
        </authorList>
    </citation>
    <scope>NUCLEOTIDE SEQUENCE [LARGE SCALE GENOMIC DNA]</scope>
    <source>
        <strain evidence="2 3">AM401</strain>
    </source>
</reference>
<feature type="region of interest" description="Disordered" evidence="1">
    <location>
        <begin position="20"/>
        <end position="54"/>
    </location>
</feature>
<evidence type="ECO:0000256" key="1">
    <source>
        <dbReference type="SAM" id="MobiDB-lite"/>
    </source>
</evidence>
<evidence type="ECO:0008006" key="4">
    <source>
        <dbReference type="Google" id="ProtNLM"/>
    </source>
</evidence>
<dbReference type="EMBL" id="VIFM01000389">
    <property type="protein sequence ID" value="TQF09124.1"/>
    <property type="molecule type" value="Genomic_DNA"/>
</dbReference>
<dbReference type="PROSITE" id="PS51257">
    <property type="entry name" value="PROKAR_LIPOPROTEIN"/>
    <property type="match status" value="1"/>
</dbReference>
<evidence type="ECO:0000313" key="3">
    <source>
        <dbReference type="Proteomes" id="UP000315369"/>
    </source>
</evidence>
<sequence>MKRMISSLFVLGLFGCGGGIDGTQDLPNPQLDEIEQGEGEQPPVGAPGEDEDHPYCDELLVEPVKCKHRIAPPTFPRPTPAPSRT</sequence>
<dbReference type="RefSeq" id="WP_141649028.1">
    <property type="nucleotide sequence ID" value="NZ_VIFM01000389.1"/>
</dbReference>
<dbReference type="AlphaFoldDB" id="A0A540WL09"/>
<dbReference type="Proteomes" id="UP000315369">
    <property type="component" value="Unassembled WGS sequence"/>
</dbReference>
<keyword evidence="3" id="KW-1185">Reference proteome</keyword>